<organism evidence="1 2">
    <name type="scientific">candidate division WOR-1 bacterium RIFOXYB2_FULL_36_35</name>
    <dbReference type="NCBI Taxonomy" id="1802578"/>
    <lineage>
        <taxon>Bacteria</taxon>
        <taxon>Bacillati</taxon>
        <taxon>Saganbacteria</taxon>
    </lineage>
</organism>
<dbReference type="Proteomes" id="UP000177905">
    <property type="component" value="Unassembled WGS sequence"/>
</dbReference>
<gene>
    <name evidence="1" type="ORF">A2290_02770</name>
</gene>
<protein>
    <submittedName>
        <fullName evidence="1">Uncharacterized protein</fullName>
    </submittedName>
</protein>
<dbReference type="EMBL" id="MEUA01000025">
    <property type="protein sequence ID" value="OGC15108.1"/>
    <property type="molecule type" value="Genomic_DNA"/>
</dbReference>
<evidence type="ECO:0000313" key="1">
    <source>
        <dbReference type="EMBL" id="OGC15108.1"/>
    </source>
</evidence>
<reference evidence="1 2" key="1">
    <citation type="journal article" date="2016" name="Nat. Commun.">
        <title>Thousands of microbial genomes shed light on interconnected biogeochemical processes in an aquifer system.</title>
        <authorList>
            <person name="Anantharaman K."/>
            <person name="Brown C.T."/>
            <person name="Hug L.A."/>
            <person name="Sharon I."/>
            <person name="Castelle C.J."/>
            <person name="Probst A.J."/>
            <person name="Thomas B.C."/>
            <person name="Singh A."/>
            <person name="Wilkins M.J."/>
            <person name="Karaoz U."/>
            <person name="Brodie E.L."/>
            <person name="Williams K.H."/>
            <person name="Hubbard S.S."/>
            <person name="Banfield J.F."/>
        </authorList>
    </citation>
    <scope>NUCLEOTIDE SEQUENCE [LARGE SCALE GENOMIC DNA]</scope>
</reference>
<proteinExistence type="predicted"/>
<sequence length="66" mass="8128">MVWDYKEIEYKKQEKADPVWGLERLINYGLDGKKLNKEMLKKYLPQLNIPENRRAFLELLLWNKQF</sequence>
<comment type="caution">
    <text evidence="1">The sequence shown here is derived from an EMBL/GenBank/DDBJ whole genome shotgun (WGS) entry which is preliminary data.</text>
</comment>
<name>A0A1F4S3U9_UNCSA</name>
<evidence type="ECO:0000313" key="2">
    <source>
        <dbReference type="Proteomes" id="UP000177905"/>
    </source>
</evidence>
<dbReference type="AlphaFoldDB" id="A0A1F4S3U9"/>
<accession>A0A1F4S3U9</accession>